<name>A0A1I4QVD5_9FLAO</name>
<protein>
    <submittedName>
        <fullName evidence="1">Uncharacterized protein</fullName>
    </submittedName>
</protein>
<organism evidence="1 2">
    <name type="scientific">Flavobacterium succinicans</name>
    <dbReference type="NCBI Taxonomy" id="29536"/>
    <lineage>
        <taxon>Bacteria</taxon>
        <taxon>Pseudomonadati</taxon>
        <taxon>Bacteroidota</taxon>
        <taxon>Flavobacteriia</taxon>
        <taxon>Flavobacteriales</taxon>
        <taxon>Flavobacteriaceae</taxon>
        <taxon>Flavobacterium</taxon>
    </lineage>
</organism>
<reference evidence="2" key="1">
    <citation type="submission" date="2016-10" db="EMBL/GenBank/DDBJ databases">
        <authorList>
            <person name="Varghese N."/>
            <person name="Submissions S."/>
        </authorList>
    </citation>
    <scope>NUCLEOTIDE SEQUENCE [LARGE SCALE GENOMIC DNA]</scope>
    <source>
        <strain evidence="2">DSM 4002</strain>
    </source>
</reference>
<evidence type="ECO:0000313" key="1">
    <source>
        <dbReference type="EMBL" id="SFM43957.1"/>
    </source>
</evidence>
<sequence length="152" mass="17980">MKKSIYHYYQQHFTFDQVDEFYKDDAIIDGKNGGLLLGPSHDDGGIYFLFEYQDGFRLYGEVEGYEYIINRDICNRYRDFVSRINNRDRDLSFNFEPFDYHESTLIIDARASKSELYNSKYVILDVRGGFGIINKHSTKIHLLEIDAFNKNL</sequence>
<dbReference type="EMBL" id="FOUT01000001">
    <property type="protein sequence ID" value="SFM43957.1"/>
    <property type="molecule type" value="Genomic_DNA"/>
</dbReference>
<dbReference type="AlphaFoldDB" id="A0A1I4QVD5"/>
<proteinExistence type="predicted"/>
<evidence type="ECO:0000313" key="2">
    <source>
        <dbReference type="Proteomes" id="UP000182961"/>
    </source>
</evidence>
<dbReference type="Proteomes" id="UP000182961">
    <property type="component" value="Unassembled WGS sequence"/>
</dbReference>
<keyword evidence="2" id="KW-1185">Reference proteome</keyword>
<dbReference type="eggNOG" id="ENOG5033NYK">
    <property type="taxonomic scope" value="Bacteria"/>
</dbReference>
<accession>A0A1I4QVD5</accession>
<gene>
    <name evidence="1" type="ORF">SAMN05444143_10168</name>
</gene>
<dbReference type="RefSeq" id="WP_024980466.1">
    <property type="nucleotide sequence ID" value="NZ_CBCRUM010000019.1"/>
</dbReference>